<dbReference type="AlphaFoldDB" id="A0A151S176"/>
<reference evidence="2" key="1">
    <citation type="journal article" date="2012" name="Nat. Biotechnol.">
        <title>Draft genome sequence of pigeonpea (Cajanus cajan), an orphan legume crop of resource-poor farmers.</title>
        <authorList>
            <person name="Varshney R.K."/>
            <person name="Chen W."/>
            <person name="Li Y."/>
            <person name="Bharti A.K."/>
            <person name="Saxena R.K."/>
            <person name="Schlueter J.A."/>
            <person name="Donoghue M.T."/>
            <person name="Azam S."/>
            <person name="Fan G."/>
            <person name="Whaley A.M."/>
            <person name="Farmer A.D."/>
            <person name="Sheridan J."/>
            <person name="Iwata A."/>
            <person name="Tuteja R."/>
            <person name="Penmetsa R.V."/>
            <person name="Wu W."/>
            <person name="Upadhyaya H.D."/>
            <person name="Yang S.P."/>
            <person name="Shah T."/>
            <person name="Saxena K.B."/>
            <person name="Michael T."/>
            <person name="McCombie W.R."/>
            <person name="Yang B."/>
            <person name="Zhang G."/>
            <person name="Yang H."/>
            <person name="Wang J."/>
            <person name="Spillane C."/>
            <person name="Cook D.R."/>
            <person name="May G.D."/>
            <person name="Xu X."/>
            <person name="Jackson S.A."/>
        </authorList>
    </citation>
    <scope>NUCLEOTIDE SEQUENCE [LARGE SCALE GENOMIC DNA]</scope>
</reference>
<dbReference type="Gramene" id="C.cajan_31225.t">
    <property type="protein sequence ID" value="C.cajan_31225.t"/>
    <property type="gene ID" value="C.cajan_31225"/>
</dbReference>
<evidence type="ECO:0000313" key="2">
    <source>
        <dbReference type="EMBL" id="KYP48497.1"/>
    </source>
</evidence>
<feature type="domain" description="Reverse transcriptase zinc-binding" evidence="1">
    <location>
        <begin position="160"/>
        <end position="210"/>
    </location>
</feature>
<name>A0A151S176_CAJCA</name>
<gene>
    <name evidence="2" type="ORF">KK1_029789</name>
</gene>
<accession>A0A151S176</accession>
<dbReference type="OMA" id="CHQANAW"/>
<dbReference type="Pfam" id="PF13966">
    <property type="entry name" value="zf-RVT"/>
    <property type="match status" value="1"/>
</dbReference>
<dbReference type="PANTHER" id="PTHR36617">
    <property type="entry name" value="PROTEIN, PUTATIVE-RELATED"/>
    <property type="match status" value="1"/>
</dbReference>
<dbReference type="EMBL" id="KQ483498">
    <property type="protein sequence ID" value="KYP48497.1"/>
    <property type="molecule type" value="Genomic_DNA"/>
</dbReference>
<evidence type="ECO:0000259" key="1">
    <source>
        <dbReference type="Pfam" id="PF13966"/>
    </source>
</evidence>
<dbReference type="InterPro" id="IPR026960">
    <property type="entry name" value="RVT-Znf"/>
</dbReference>
<keyword evidence="3" id="KW-1185">Reference proteome</keyword>
<sequence length="258" mass="29740">MFILLRSHVVDPKVSDWWKDLALVCHQANAWLDNNLLRVVGDGDSVLFWHDRWVGGVILSEIFPHLYSLAANKQSTVGENGLFVEGGWQWEFQWRRRLILQRERELENKLGELVGGVELRLNIPDMWLWKCDPSKAFTAKSADIWLHSFFSAGNVLETVLKQLLLNSLPVRASLARCGIPVINDFCALCNNEAENVCHLFFHCRISCKIWYLVLHWLGISTCLPNALDELLLSMGGFAFGKKQRRIFTTIWIYVIWSL</sequence>
<protein>
    <recommendedName>
        <fullName evidence="1">Reverse transcriptase zinc-binding domain-containing protein</fullName>
    </recommendedName>
</protein>
<evidence type="ECO:0000313" key="3">
    <source>
        <dbReference type="Proteomes" id="UP000075243"/>
    </source>
</evidence>
<dbReference type="Proteomes" id="UP000075243">
    <property type="component" value="Unassembled WGS sequence"/>
</dbReference>
<proteinExistence type="predicted"/>
<dbReference type="PANTHER" id="PTHR36617:SF5">
    <property type="entry name" value="OS05G0421675 PROTEIN"/>
    <property type="match status" value="1"/>
</dbReference>
<organism evidence="2 3">
    <name type="scientific">Cajanus cajan</name>
    <name type="common">Pigeon pea</name>
    <name type="synonym">Cajanus indicus</name>
    <dbReference type="NCBI Taxonomy" id="3821"/>
    <lineage>
        <taxon>Eukaryota</taxon>
        <taxon>Viridiplantae</taxon>
        <taxon>Streptophyta</taxon>
        <taxon>Embryophyta</taxon>
        <taxon>Tracheophyta</taxon>
        <taxon>Spermatophyta</taxon>
        <taxon>Magnoliopsida</taxon>
        <taxon>eudicotyledons</taxon>
        <taxon>Gunneridae</taxon>
        <taxon>Pentapetalae</taxon>
        <taxon>rosids</taxon>
        <taxon>fabids</taxon>
        <taxon>Fabales</taxon>
        <taxon>Fabaceae</taxon>
        <taxon>Papilionoideae</taxon>
        <taxon>50 kb inversion clade</taxon>
        <taxon>NPAAA clade</taxon>
        <taxon>indigoferoid/millettioid clade</taxon>
        <taxon>Phaseoleae</taxon>
        <taxon>Cajanus</taxon>
    </lineage>
</organism>